<dbReference type="PANTHER" id="PTHR43108">
    <property type="entry name" value="N-ACETYLGLUCOSAMINE-6-SULFATASE FAMILY MEMBER"/>
    <property type="match status" value="1"/>
</dbReference>
<feature type="compositionally biased region" description="Basic and acidic residues" evidence="5">
    <location>
        <begin position="573"/>
        <end position="582"/>
    </location>
</feature>
<sequence>MKASTLLSGALLAVTAHSRDCKPRPDKRPNIVMIMTDDQDYRLGSTDYQFVLQRLIKAQGVEFLNHYATTANCCPSRASFMRGQMVHNTNITHVNAPGGNYDKFVASELDQDYLPHWMNAAGYRTEYIGKFLNGYGLTNYLEAPKGWHHVDALLDPYTQQFNTPVTSINGGRPIWYTGFHQSDVVRAKAVDRIEHLTSQEKPFLLVLAPSSPHVQNDIQETVPLARHAQDFENVTAPRTPNFNPSEEFQKQKGSWLPTLPLMNDTIIAFSDHAYRQRIRGLQGVDEIMEDVINTLEQKGVLDNTYVIFTSDNGYKVGTHRVPAGKATFYAEDSNLPFFVRGPGIPKNITSKIPGAHLDLGPTFLDIAGVPQDKWPSFFDGQSLLPQWHDPESSTGDGNGGGNAKETLNVEFWGLCIVEAPNAAELGVPFKKNSYKTLRIVGSDESWLYSYWCTGEVELYNTAKDPYELTNLALNPTPEVQQLLNRLNAILLVTKSCEGGTCRQPWGLLQPNDKPNEIVSLKQAMDPKYDVFFAKFPKVNFKECLAVQDVANEQPFYPPLPDNGSGGLGRGHRTTPDGWEKPKGKQVLRSKGKYGTAEQRHATLEDVMKNAHYLTDDEIAGKPNSTQQKRAIEVQMLEPSWFEWIG</sequence>
<name>A0A507BFF5_9PEZI</name>
<proteinExistence type="inferred from homology"/>
<dbReference type="AlphaFoldDB" id="A0A507BFF5"/>
<dbReference type="CDD" id="cd16147">
    <property type="entry name" value="G6S"/>
    <property type="match status" value="1"/>
</dbReference>
<keyword evidence="4" id="KW-0325">Glycoprotein</keyword>
<evidence type="ECO:0000256" key="2">
    <source>
        <dbReference type="ARBA" id="ARBA00022729"/>
    </source>
</evidence>
<dbReference type="Pfam" id="PF00884">
    <property type="entry name" value="Sulfatase"/>
    <property type="match status" value="1"/>
</dbReference>
<dbReference type="Proteomes" id="UP000319257">
    <property type="component" value="Unassembled WGS sequence"/>
</dbReference>
<evidence type="ECO:0000256" key="5">
    <source>
        <dbReference type="SAM" id="MobiDB-lite"/>
    </source>
</evidence>
<accession>A0A507BFF5</accession>
<keyword evidence="2 6" id="KW-0732">Signal</keyword>
<comment type="similarity">
    <text evidence="1">Belongs to the sulfatase family.</text>
</comment>
<evidence type="ECO:0000256" key="1">
    <source>
        <dbReference type="ARBA" id="ARBA00008779"/>
    </source>
</evidence>
<feature type="domain" description="Sulfatase N-terminal" evidence="7">
    <location>
        <begin position="29"/>
        <end position="369"/>
    </location>
</feature>
<evidence type="ECO:0000313" key="9">
    <source>
        <dbReference type="Proteomes" id="UP000319257"/>
    </source>
</evidence>
<evidence type="ECO:0000256" key="4">
    <source>
        <dbReference type="ARBA" id="ARBA00023180"/>
    </source>
</evidence>
<feature type="signal peptide" evidence="6">
    <location>
        <begin position="1"/>
        <end position="18"/>
    </location>
</feature>
<dbReference type="EMBL" id="SKBQ01000021">
    <property type="protein sequence ID" value="TPX15448.1"/>
    <property type="molecule type" value="Genomic_DNA"/>
</dbReference>
<feature type="region of interest" description="Disordered" evidence="5">
    <location>
        <begin position="556"/>
        <end position="595"/>
    </location>
</feature>
<gene>
    <name evidence="8" type="ORF">E0L32_004428</name>
</gene>
<dbReference type="PROSITE" id="PS00149">
    <property type="entry name" value="SULFATASE_2"/>
    <property type="match status" value="1"/>
</dbReference>
<dbReference type="InterPro" id="IPR017850">
    <property type="entry name" value="Alkaline_phosphatase_core_sf"/>
</dbReference>
<dbReference type="InParanoid" id="A0A507BFF5"/>
<dbReference type="PANTHER" id="PTHR43108:SF8">
    <property type="entry name" value="SD21168P"/>
    <property type="match status" value="1"/>
</dbReference>
<dbReference type="OrthoDB" id="96314at2759"/>
<dbReference type="RefSeq" id="XP_030997159.1">
    <property type="nucleotide sequence ID" value="XM_031138838.1"/>
</dbReference>
<keyword evidence="3" id="KW-0378">Hydrolase</keyword>
<dbReference type="Gene3D" id="3.40.720.10">
    <property type="entry name" value="Alkaline Phosphatase, subunit A"/>
    <property type="match status" value="1"/>
</dbReference>
<dbReference type="InterPro" id="IPR024607">
    <property type="entry name" value="Sulfatase_CS"/>
</dbReference>
<dbReference type="GeneID" id="41971875"/>
<evidence type="ECO:0000256" key="6">
    <source>
        <dbReference type="SAM" id="SignalP"/>
    </source>
</evidence>
<comment type="caution">
    <text evidence="8">The sequence shown here is derived from an EMBL/GenBank/DDBJ whole genome shotgun (WGS) entry which is preliminary data.</text>
</comment>
<evidence type="ECO:0000313" key="8">
    <source>
        <dbReference type="EMBL" id="TPX15448.1"/>
    </source>
</evidence>
<keyword evidence="9" id="KW-1185">Reference proteome</keyword>
<dbReference type="GO" id="GO:0008449">
    <property type="term" value="F:N-acetylglucosamine-6-sulfatase activity"/>
    <property type="evidence" value="ECO:0007669"/>
    <property type="project" value="TreeGrafter"/>
</dbReference>
<dbReference type="GO" id="GO:0005539">
    <property type="term" value="F:glycosaminoglycan binding"/>
    <property type="evidence" value="ECO:0007669"/>
    <property type="project" value="TreeGrafter"/>
</dbReference>
<dbReference type="InterPro" id="IPR000917">
    <property type="entry name" value="Sulfatase_N"/>
</dbReference>
<dbReference type="SUPFAM" id="SSF53649">
    <property type="entry name" value="Alkaline phosphatase-like"/>
    <property type="match status" value="1"/>
</dbReference>
<reference evidence="8 9" key="1">
    <citation type="submission" date="2019-06" db="EMBL/GenBank/DDBJ databases">
        <title>Draft genome sequence of the filamentous fungus Phialemoniopsis curvata isolated from diesel fuel.</title>
        <authorList>
            <person name="Varaljay V.A."/>
            <person name="Lyon W.J."/>
            <person name="Crouch A.L."/>
            <person name="Drake C.E."/>
            <person name="Hollomon J.M."/>
            <person name="Nadeau L.J."/>
            <person name="Nunn H.S."/>
            <person name="Stevenson B.S."/>
            <person name="Bojanowski C.L."/>
            <person name="Crookes-Goodson W.J."/>
        </authorList>
    </citation>
    <scope>NUCLEOTIDE SEQUENCE [LARGE SCALE GENOMIC DNA]</scope>
    <source>
        <strain evidence="8 9">D216</strain>
    </source>
</reference>
<evidence type="ECO:0000259" key="7">
    <source>
        <dbReference type="Pfam" id="PF00884"/>
    </source>
</evidence>
<protein>
    <recommendedName>
        <fullName evidence="7">Sulfatase N-terminal domain-containing protein</fullName>
    </recommendedName>
</protein>
<organism evidence="8 9">
    <name type="scientific">Thyridium curvatum</name>
    <dbReference type="NCBI Taxonomy" id="1093900"/>
    <lineage>
        <taxon>Eukaryota</taxon>
        <taxon>Fungi</taxon>
        <taxon>Dikarya</taxon>
        <taxon>Ascomycota</taxon>
        <taxon>Pezizomycotina</taxon>
        <taxon>Sordariomycetes</taxon>
        <taxon>Sordariomycetidae</taxon>
        <taxon>Thyridiales</taxon>
        <taxon>Thyridiaceae</taxon>
        <taxon>Thyridium</taxon>
    </lineage>
</organism>
<evidence type="ECO:0000256" key="3">
    <source>
        <dbReference type="ARBA" id="ARBA00022801"/>
    </source>
</evidence>
<feature type="chain" id="PRO_5021400712" description="Sulfatase N-terminal domain-containing protein" evidence="6">
    <location>
        <begin position="19"/>
        <end position="645"/>
    </location>
</feature>
<dbReference type="STRING" id="1093900.A0A507BFF5"/>